<dbReference type="OrthoDB" id="10250354at2759"/>
<dbReference type="SMART" id="SM00271">
    <property type="entry name" value="DnaJ"/>
    <property type="match status" value="1"/>
</dbReference>
<proteinExistence type="predicted"/>
<name>A0A7J7N2Y6_9MAGN</name>
<dbReference type="Proteomes" id="UP000541444">
    <property type="component" value="Unassembled WGS sequence"/>
</dbReference>
<gene>
    <name evidence="2" type="ORF">GIB67_009372</name>
</gene>
<dbReference type="CDD" id="cd06257">
    <property type="entry name" value="DnaJ"/>
    <property type="match status" value="1"/>
</dbReference>
<dbReference type="AlphaFoldDB" id="A0A7J7N2Y6"/>
<dbReference type="Pfam" id="PF00226">
    <property type="entry name" value="DnaJ"/>
    <property type="match status" value="1"/>
</dbReference>
<accession>A0A7J7N2Y6</accession>
<protein>
    <recommendedName>
        <fullName evidence="1">J domain-containing protein</fullName>
    </recommendedName>
</protein>
<feature type="domain" description="J" evidence="1">
    <location>
        <begin position="66"/>
        <end position="130"/>
    </location>
</feature>
<dbReference type="InterPro" id="IPR001623">
    <property type="entry name" value="DnaJ_domain"/>
</dbReference>
<dbReference type="PROSITE" id="PS00636">
    <property type="entry name" value="DNAJ_1"/>
    <property type="match status" value="1"/>
</dbReference>
<dbReference type="PRINTS" id="PR00625">
    <property type="entry name" value="JDOMAIN"/>
</dbReference>
<reference evidence="2 3" key="1">
    <citation type="journal article" date="2020" name="IScience">
        <title>Genome Sequencing of the Endangered Kingdonia uniflora (Circaeasteraceae, Ranunculales) Reveals Potential Mechanisms of Evolutionary Specialization.</title>
        <authorList>
            <person name="Sun Y."/>
            <person name="Deng T."/>
            <person name="Zhang A."/>
            <person name="Moore M.J."/>
            <person name="Landis J.B."/>
            <person name="Lin N."/>
            <person name="Zhang H."/>
            <person name="Zhang X."/>
            <person name="Huang J."/>
            <person name="Zhang X."/>
            <person name="Sun H."/>
            <person name="Wang H."/>
        </authorList>
    </citation>
    <scope>NUCLEOTIDE SEQUENCE [LARGE SCALE GENOMIC DNA]</scope>
    <source>
        <strain evidence="2">TB1705</strain>
        <tissue evidence="2">Leaf</tissue>
    </source>
</reference>
<organism evidence="2 3">
    <name type="scientific">Kingdonia uniflora</name>
    <dbReference type="NCBI Taxonomy" id="39325"/>
    <lineage>
        <taxon>Eukaryota</taxon>
        <taxon>Viridiplantae</taxon>
        <taxon>Streptophyta</taxon>
        <taxon>Embryophyta</taxon>
        <taxon>Tracheophyta</taxon>
        <taxon>Spermatophyta</taxon>
        <taxon>Magnoliopsida</taxon>
        <taxon>Ranunculales</taxon>
        <taxon>Circaeasteraceae</taxon>
        <taxon>Kingdonia</taxon>
    </lineage>
</organism>
<sequence length="266" mass="29990">MECNKDEAARAKEISEKKFAAKDIWGAKKFALKAQKLYPRLDGLHQMLATLDVYLSAENKIGGESDWYGILGVSPDADDDSIRRHYRKMALILHPDKNKSIGADGAFKILSEAWNLLSDKTRRTAYDYRRKLDTSIQQRVLTASRGPSASPRGPNAPFPAPAYVPSPTSSLCTSKPKTFWAKFTRLFTRKSKTTTDVDNDDTGRSRWLIIKGGVAMFQFWKDKLDNFQICIEGGQEVFNECLANASGATYTLLQKKSDIFYRADHF</sequence>
<dbReference type="PROSITE" id="PS50076">
    <property type="entry name" value="DNAJ_2"/>
    <property type="match status" value="1"/>
</dbReference>
<evidence type="ECO:0000313" key="3">
    <source>
        <dbReference type="Proteomes" id="UP000541444"/>
    </source>
</evidence>
<dbReference type="InterPro" id="IPR018253">
    <property type="entry name" value="DnaJ_domain_CS"/>
</dbReference>
<keyword evidence="3" id="KW-1185">Reference proteome</keyword>
<dbReference type="InterPro" id="IPR036869">
    <property type="entry name" value="J_dom_sf"/>
</dbReference>
<dbReference type="EMBL" id="JACGCM010001129">
    <property type="protein sequence ID" value="KAF6161493.1"/>
    <property type="molecule type" value="Genomic_DNA"/>
</dbReference>
<dbReference type="Gene3D" id="1.10.287.110">
    <property type="entry name" value="DnaJ domain"/>
    <property type="match status" value="1"/>
</dbReference>
<evidence type="ECO:0000313" key="2">
    <source>
        <dbReference type="EMBL" id="KAF6161493.1"/>
    </source>
</evidence>
<comment type="caution">
    <text evidence="2">The sequence shown here is derived from an EMBL/GenBank/DDBJ whole genome shotgun (WGS) entry which is preliminary data.</text>
</comment>
<dbReference type="PANTHER" id="PTHR44137:SF32">
    <property type="entry name" value="DNAJ HEAT SHOCK AMINO-TERMINAL DOMAIN PROTEIN"/>
    <property type="match status" value="1"/>
</dbReference>
<dbReference type="PANTHER" id="PTHR44137">
    <property type="entry name" value="BNAC03G44070D PROTEIN"/>
    <property type="match status" value="1"/>
</dbReference>
<evidence type="ECO:0000259" key="1">
    <source>
        <dbReference type="PROSITE" id="PS50076"/>
    </source>
</evidence>
<dbReference type="SUPFAM" id="SSF46565">
    <property type="entry name" value="Chaperone J-domain"/>
    <property type="match status" value="1"/>
</dbReference>